<evidence type="ECO:0000256" key="1">
    <source>
        <dbReference type="SAM" id="MobiDB-lite"/>
    </source>
</evidence>
<dbReference type="EMBL" id="JAGKHQ010000007">
    <property type="protein sequence ID" value="KAG7512724.1"/>
    <property type="molecule type" value="Genomic_DNA"/>
</dbReference>
<evidence type="ECO:0000313" key="3">
    <source>
        <dbReference type="Proteomes" id="UP000693946"/>
    </source>
</evidence>
<organism evidence="2 3">
    <name type="scientific">Solea senegalensis</name>
    <name type="common">Senegalese sole</name>
    <dbReference type="NCBI Taxonomy" id="28829"/>
    <lineage>
        <taxon>Eukaryota</taxon>
        <taxon>Metazoa</taxon>
        <taxon>Chordata</taxon>
        <taxon>Craniata</taxon>
        <taxon>Vertebrata</taxon>
        <taxon>Euteleostomi</taxon>
        <taxon>Actinopterygii</taxon>
        <taxon>Neopterygii</taxon>
        <taxon>Teleostei</taxon>
        <taxon>Neoteleostei</taxon>
        <taxon>Acanthomorphata</taxon>
        <taxon>Carangaria</taxon>
        <taxon>Pleuronectiformes</taxon>
        <taxon>Pleuronectoidei</taxon>
        <taxon>Soleidae</taxon>
        <taxon>Solea</taxon>
    </lineage>
</organism>
<proteinExistence type="predicted"/>
<feature type="region of interest" description="Disordered" evidence="1">
    <location>
        <begin position="52"/>
        <end position="75"/>
    </location>
</feature>
<sequence>MPQSQLSLIIPVPRVCLQQVALQVLEVEQSSGSSCALSPAVVFPLLDDEVRKEAPTASHRAEKKRGRGGGGGGGG</sequence>
<dbReference type="AlphaFoldDB" id="A0AAV6S5A8"/>
<accession>A0AAV6S5A8</accession>
<reference evidence="2 3" key="1">
    <citation type="journal article" date="2021" name="Sci. Rep.">
        <title>Chromosome anchoring in Senegalese sole (Solea senegalensis) reveals sex-associated markers and genome rearrangements in flatfish.</title>
        <authorList>
            <person name="Guerrero-Cozar I."/>
            <person name="Gomez-Garrido J."/>
            <person name="Berbel C."/>
            <person name="Martinez-Blanch J.F."/>
            <person name="Alioto T."/>
            <person name="Claros M.G."/>
            <person name="Gagnaire P.A."/>
            <person name="Manchado M."/>
        </authorList>
    </citation>
    <scope>NUCLEOTIDE SEQUENCE [LARGE SCALE GENOMIC DNA]</scope>
    <source>
        <strain evidence="2">Sse05_10M</strain>
    </source>
</reference>
<protein>
    <submittedName>
        <fullName evidence="2">Uncharacterized protein</fullName>
    </submittedName>
</protein>
<comment type="caution">
    <text evidence="2">The sequence shown here is derived from an EMBL/GenBank/DDBJ whole genome shotgun (WGS) entry which is preliminary data.</text>
</comment>
<dbReference type="Proteomes" id="UP000693946">
    <property type="component" value="Linkage Group LG15"/>
</dbReference>
<gene>
    <name evidence="2" type="ORF">JOB18_038622</name>
</gene>
<name>A0AAV6S5A8_SOLSE</name>
<evidence type="ECO:0000313" key="2">
    <source>
        <dbReference type="EMBL" id="KAG7512724.1"/>
    </source>
</evidence>
<keyword evidence="3" id="KW-1185">Reference proteome</keyword>